<evidence type="ECO:0000313" key="4">
    <source>
        <dbReference type="Proteomes" id="UP000710440"/>
    </source>
</evidence>
<evidence type="ECO:0000313" key="3">
    <source>
        <dbReference type="EMBL" id="GIK05063.1"/>
    </source>
</evidence>
<evidence type="ECO:0008006" key="5">
    <source>
        <dbReference type="Google" id="ProtNLM"/>
    </source>
</evidence>
<accession>A0A9P3BYY9</accession>
<proteinExistence type="predicted"/>
<dbReference type="PANTHER" id="PTHR10067">
    <property type="entry name" value="PHOSPHATIDYLSERINE DECARBOXYLASE"/>
    <property type="match status" value="1"/>
</dbReference>
<dbReference type="AlphaFoldDB" id="A0A9P3BYY9"/>
<keyword evidence="2" id="KW-0456">Lyase</keyword>
<dbReference type="Pfam" id="PF02666">
    <property type="entry name" value="PS_Dcarbxylase"/>
    <property type="match status" value="1"/>
</dbReference>
<gene>
    <name evidence="3" type="ORF">Aspvir_009162</name>
</gene>
<sequence>MSHLTYKPKSAVVRDLVDFIYRSNSRVAEFTTAVESARKPDNGGRNEMDQESIYTLEDYIKFMDNFVRWAPKVSSTGDEVLNKILVFYWVLDQPVLKQYQTAITPETADTDLKWLSYWLVTFAREQGKWLDTEESAGSVYSFYRNAKYNKDADQWEEPEDGWKSFNHWFGRQWKDINVSRPVDHPNDDNVIVHVADSMFDGHWDINNGTIRLKTSVNMKGVDWPVGTLLRDSGIEYKNGSFMHAFLAPADYHRQHAPVSGEVIEARNIHDQVYLQVGKKADGGIGRSRGLVRDSDDLEHRRVQNQGQFYGIEAPDEAGYQWCQARGVIAIQTQNYGKVAVLSIGMAQVSSVKLTVKVGDQVKKGDNIAYFQFGGSDVCIVFEKRVKWRADLQPGQTKLKVRERLASFH</sequence>
<keyword evidence="1" id="KW-0210">Decarboxylase</keyword>
<dbReference type="PANTHER" id="PTHR10067:SF13">
    <property type="entry name" value="PHOSPHATIDYLSERINE DECARBOXYLASE"/>
    <property type="match status" value="1"/>
</dbReference>
<protein>
    <recommendedName>
        <fullName evidence="5">Phosphatidylserine decarboxylase</fullName>
    </recommendedName>
</protein>
<dbReference type="Proteomes" id="UP000710440">
    <property type="component" value="Unassembled WGS sequence"/>
</dbReference>
<dbReference type="GeneID" id="66937144"/>
<name>A0A9P3BYY9_ASPVI</name>
<dbReference type="EMBL" id="BOPL01000007">
    <property type="protein sequence ID" value="GIK05063.1"/>
    <property type="molecule type" value="Genomic_DNA"/>
</dbReference>
<comment type="caution">
    <text evidence="3">The sequence shown here is derived from an EMBL/GenBank/DDBJ whole genome shotgun (WGS) entry which is preliminary data.</text>
</comment>
<dbReference type="GO" id="GO:0008654">
    <property type="term" value="P:phospholipid biosynthetic process"/>
    <property type="evidence" value="ECO:0007669"/>
    <property type="project" value="InterPro"/>
</dbReference>
<evidence type="ECO:0000256" key="2">
    <source>
        <dbReference type="ARBA" id="ARBA00023239"/>
    </source>
</evidence>
<evidence type="ECO:0000256" key="1">
    <source>
        <dbReference type="ARBA" id="ARBA00022793"/>
    </source>
</evidence>
<keyword evidence="4" id="KW-1185">Reference proteome</keyword>
<organism evidence="3 4">
    <name type="scientific">Aspergillus viridinutans</name>
    <dbReference type="NCBI Taxonomy" id="75553"/>
    <lineage>
        <taxon>Eukaryota</taxon>
        <taxon>Fungi</taxon>
        <taxon>Dikarya</taxon>
        <taxon>Ascomycota</taxon>
        <taxon>Pezizomycotina</taxon>
        <taxon>Eurotiomycetes</taxon>
        <taxon>Eurotiomycetidae</taxon>
        <taxon>Eurotiales</taxon>
        <taxon>Aspergillaceae</taxon>
        <taxon>Aspergillus</taxon>
        <taxon>Aspergillus subgen. Fumigati</taxon>
    </lineage>
</organism>
<dbReference type="OrthoDB" id="5973539at2759"/>
<dbReference type="GO" id="GO:0004609">
    <property type="term" value="F:phosphatidylserine decarboxylase activity"/>
    <property type="evidence" value="ECO:0007669"/>
    <property type="project" value="InterPro"/>
</dbReference>
<dbReference type="RefSeq" id="XP_043128249.1">
    <property type="nucleotide sequence ID" value="XM_043272314.1"/>
</dbReference>
<dbReference type="InterPro" id="IPR003817">
    <property type="entry name" value="PS_Dcarbxylase"/>
</dbReference>
<reference evidence="3 4" key="1">
    <citation type="submission" date="2021-02" db="EMBL/GenBank/DDBJ databases">
        <title>Pan-genome distribution and transcriptional activeness of fungal secondary metabolism genes in Aspergillus section Fumigati.</title>
        <authorList>
            <person name="Takahashi H."/>
            <person name="Umemura M."/>
            <person name="Ninomiya A."/>
            <person name="Kusuya Y."/>
            <person name="Urayama S."/>
            <person name="Shimizu M."/>
            <person name="Watanabe A."/>
            <person name="Kamei K."/>
            <person name="Yaguchi T."/>
            <person name="Hagiwara D."/>
        </authorList>
    </citation>
    <scope>NUCLEOTIDE SEQUENCE [LARGE SCALE GENOMIC DNA]</scope>
    <source>
        <strain evidence="3 4">IFM 47045</strain>
    </source>
</reference>